<dbReference type="Pfam" id="PF03576">
    <property type="entry name" value="Peptidase_S58"/>
    <property type="match status" value="1"/>
</dbReference>
<keyword evidence="2" id="KW-0645">Protease</keyword>
<dbReference type="InterPro" id="IPR005321">
    <property type="entry name" value="Peptidase_S58_DmpA"/>
</dbReference>
<organism evidence="2 3">
    <name type="scientific">Streptoalloteichus hindustanus</name>
    <dbReference type="NCBI Taxonomy" id="2017"/>
    <lineage>
        <taxon>Bacteria</taxon>
        <taxon>Bacillati</taxon>
        <taxon>Actinomycetota</taxon>
        <taxon>Actinomycetes</taxon>
        <taxon>Pseudonocardiales</taxon>
        <taxon>Pseudonocardiaceae</taxon>
        <taxon>Streptoalloteichus</taxon>
    </lineage>
</organism>
<proteinExistence type="inferred from homology"/>
<dbReference type="STRING" id="2017.SAMN05444320_105350"/>
<dbReference type="Gene3D" id="3.60.70.12">
    <property type="entry name" value="L-amino peptidase D-ALA esterase/amidase"/>
    <property type="match status" value="1"/>
</dbReference>
<dbReference type="CDD" id="cd02253">
    <property type="entry name" value="DmpA"/>
    <property type="match status" value="1"/>
</dbReference>
<sequence length="380" mass="39804">MPVRAREIGINIGRGKPGKHNAITDVPGVKVGHVTLIEGKGKLVVGKGPVRTGVTMILGHPGHPFDEPLYAGAHWFNGNGELTGMAWIQEFGLLTSPIALTNSSSVGVVRDAIGSIEASMLLPEQNPWSLPVVGETWDAALNDMAGGHVKPEHVWEAFRKAKDGPVAEGNVGGGTAQIAFGFKSGIGTASRKLPDSDGGWTVGVLLQANHGRRDNLTVLGAPVGEEIPATAVPFPQPPEATYRPGAGSIPIIVATDAPLLPHQCQRLARRAGIGMLRSGGLAENDSGDLFFAFSTANRGKIPGPNIVHSPLKHDLTVLTDAFLDPIFEAAAEATEEAILNSLLMAETMTGRDNVTAHALPPALLLKILAKYKRGPRPAGS</sequence>
<dbReference type="AlphaFoldDB" id="A0A1M5FAR9"/>
<evidence type="ECO:0000313" key="2">
    <source>
        <dbReference type="EMBL" id="SHF88645.1"/>
    </source>
</evidence>
<reference evidence="2 3" key="1">
    <citation type="submission" date="2016-11" db="EMBL/GenBank/DDBJ databases">
        <authorList>
            <person name="Jaros S."/>
            <person name="Januszkiewicz K."/>
            <person name="Wedrychowicz H."/>
        </authorList>
    </citation>
    <scope>NUCLEOTIDE SEQUENCE [LARGE SCALE GENOMIC DNA]</scope>
    <source>
        <strain evidence="2 3">DSM 44523</strain>
    </source>
</reference>
<keyword evidence="2" id="KW-0031">Aminopeptidase</keyword>
<protein>
    <submittedName>
        <fullName evidence="2">L-aminopeptidase DmpA. Serine peptidase. MEROPS family S58</fullName>
    </submittedName>
</protein>
<dbReference type="GO" id="GO:0004177">
    <property type="term" value="F:aminopeptidase activity"/>
    <property type="evidence" value="ECO:0007669"/>
    <property type="project" value="UniProtKB-KW"/>
</dbReference>
<dbReference type="InterPro" id="IPR016117">
    <property type="entry name" value="ArgJ-like_dom_sf"/>
</dbReference>
<evidence type="ECO:0000313" key="3">
    <source>
        <dbReference type="Proteomes" id="UP000184501"/>
    </source>
</evidence>
<accession>A0A1M5FAR9</accession>
<dbReference type="Proteomes" id="UP000184501">
    <property type="component" value="Unassembled WGS sequence"/>
</dbReference>
<keyword evidence="3" id="KW-1185">Reference proteome</keyword>
<dbReference type="OrthoDB" id="9770388at2"/>
<dbReference type="RefSeq" id="WP_073484479.1">
    <property type="nucleotide sequence ID" value="NZ_FQVN01000005.1"/>
</dbReference>
<gene>
    <name evidence="2" type="ORF">SAMN05444320_105350</name>
</gene>
<dbReference type="SUPFAM" id="SSF56266">
    <property type="entry name" value="DmpA/ArgJ-like"/>
    <property type="match status" value="1"/>
</dbReference>
<comment type="similarity">
    <text evidence="1">Belongs to the peptidase S58 family.</text>
</comment>
<dbReference type="PANTHER" id="PTHR36512:SF3">
    <property type="entry name" value="BLR5678 PROTEIN"/>
    <property type="match status" value="1"/>
</dbReference>
<dbReference type="PANTHER" id="PTHR36512">
    <property type="entry name" value="D-AMINOPEPTIDASE"/>
    <property type="match status" value="1"/>
</dbReference>
<evidence type="ECO:0000256" key="1">
    <source>
        <dbReference type="ARBA" id="ARBA00007068"/>
    </source>
</evidence>
<name>A0A1M5FAR9_STRHI</name>
<keyword evidence="2" id="KW-0378">Hydrolase</keyword>
<dbReference type="EMBL" id="FQVN01000005">
    <property type="protein sequence ID" value="SHF88645.1"/>
    <property type="molecule type" value="Genomic_DNA"/>
</dbReference>